<dbReference type="EMBL" id="BGZK01000095">
    <property type="protein sequence ID" value="GBP18306.1"/>
    <property type="molecule type" value="Genomic_DNA"/>
</dbReference>
<dbReference type="GO" id="GO:0016020">
    <property type="term" value="C:membrane"/>
    <property type="evidence" value="ECO:0007669"/>
    <property type="project" value="UniProtKB-SubCell"/>
</dbReference>
<evidence type="ECO:0000313" key="8">
    <source>
        <dbReference type="Proteomes" id="UP000299102"/>
    </source>
</evidence>
<gene>
    <name evidence="7" type="primary">CarT</name>
    <name evidence="7" type="ORF">EVAR_9152_1</name>
</gene>
<feature type="transmembrane region" description="Helical" evidence="5">
    <location>
        <begin position="539"/>
        <end position="559"/>
    </location>
</feature>
<dbReference type="PROSITE" id="PS50850">
    <property type="entry name" value="MFS"/>
    <property type="match status" value="1"/>
</dbReference>
<dbReference type="OrthoDB" id="6884957at2759"/>
<dbReference type="Proteomes" id="UP000299102">
    <property type="component" value="Unassembled WGS sequence"/>
</dbReference>
<organism evidence="7 8">
    <name type="scientific">Eumeta variegata</name>
    <name type="common">Bagworm moth</name>
    <name type="synonym">Eumeta japonica</name>
    <dbReference type="NCBI Taxonomy" id="151549"/>
    <lineage>
        <taxon>Eukaryota</taxon>
        <taxon>Metazoa</taxon>
        <taxon>Ecdysozoa</taxon>
        <taxon>Arthropoda</taxon>
        <taxon>Hexapoda</taxon>
        <taxon>Insecta</taxon>
        <taxon>Pterygota</taxon>
        <taxon>Neoptera</taxon>
        <taxon>Endopterygota</taxon>
        <taxon>Lepidoptera</taxon>
        <taxon>Glossata</taxon>
        <taxon>Ditrysia</taxon>
        <taxon>Tineoidea</taxon>
        <taxon>Psychidae</taxon>
        <taxon>Oiketicinae</taxon>
        <taxon>Eumeta</taxon>
    </lineage>
</organism>
<dbReference type="STRING" id="151549.A0A4C1TXE6"/>
<keyword evidence="2 5" id="KW-0812">Transmembrane</keyword>
<reference evidence="7 8" key="1">
    <citation type="journal article" date="2019" name="Commun. Biol.">
        <title>The bagworm genome reveals a unique fibroin gene that provides high tensile strength.</title>
        <authorList>
            <person name="Kono N."/>
            <person name="Nakamura H."/>
            <person name="Ohtoshi R."/>
            <person name="Tomita M."/>
            <person name="Numata K."/>
            <person name="Arakawa K."/>
        </authorList>
    </citation>
    <scope>NUCLEOTIDE SEQUENCE [LARGE SCALE GENOMIC DNA]</scope>
</reference>
<sequence length="608" mass="68183">MVVVNKLSDMVLNDISRNNTAKTIENNDESAIRSNIESVSGNSNRNDGLNANEEEEMDFDDLLPLAGEFGRYQLFLFALTLPFYSYAALVYFVQLFMTEVPSGHWCWIPELANLTEIERRTLAIPPEDNGITGYSRCSSYVANWTQVLSTGIKPDKNWEISPCRHGWEFNRTEIPYPTAGTDFEWVCEKDSYQATAQAIFFAGSVLGGFIIGWIADRFGRLPGAVISCLIGAIGGVISIFTRNFGEFAASRFFMGMSYDNCMMMMYIIVLEYVAPKYRTMMANLSFALFFTLGACSLPWIALICANWKILSLTISIYLALALFAPLVVPESPKWLLSKGRVEDAIKKLLSICRINKKEISPKTIEKFRASAFKAINKQEKVNGLEILKRPLVRKVFLLVCLEYVCCCIIFDALVRSVGQLGVNIFVSFTAISFTEFPSLVIVAFIMDWMGRRWMSSVFLSICCLFSFLTAFVSTGLPSVLCAVLARFSVNIAYNATIQWAAEMLPTGVRAFGVSAVHICGYIATLISPYIVYLNNVVPWLPLVIVACVAIVGGVTALILPETAKRDLPQTFDDAEELIKNQSFWEIPCINKKKERKHVEGYYNENFEN</sequence>
<keyword evidence="4 5" id="KW-0472">Membrane</keyword>
<dbReference type="AlphaFoldDB" id="A0A4C1TXE6"/>
<feature type="transmembrane region" description="Helical" evidence="5">
    <location>
        <begin position="198"/>
        <end position="215"/>
    </location>
</feature>
<feature type="transmembrane region" description="Helical" evidence="5">
    <location>
        <begin position="457"/>
        <end position="489"/>
    </location>
</feature>
<dbReference type="Pfam" id="PF00083">
    <property type="entry name" value="Sugar_tr"/>
    <property type="match status" value="1"/>
</dbReference>
<feature type="transmembrane region" description="Helical" evidence="5">
    <location>
        <begin position="252"/>
        <end position="274"/>
    </location>
</feature>
<evidence type="ECO:0000313" key="7">
    <source>
        <dbReference type="EMBL" id="GBP18306.1"/>
    </source>
</evidence>
<feature type="transmembrane region" description="Helical" evidence="5">
    <location>
        <begin position="421"/>
        <end position="445"/>
    </location>
</feature>
<dbReference type="SUPFAM" id="SSF103473">
    <property type="entry name" value="MFS general substrate transporter"/>
    <property type="match status" value="1"/>
</dbReference>
<evidence type="ECO:0000256" key="3">
    <source>
        <dbReference type="ARBA" id="ARBA00022989"/>
    </source>
</evidence>
<keyword evidence="8" id="KW-1185">Reference proteome</keyword>
<dbReference type="PANTHER" id="PTHR24064">
    <property type="entry name" value="SOLUTE CARRIER FAMILY 22 MEMBER"/>
    <property type="match status" value="1"/>
</dbReference>
<dbReference type="InterPro" id="IPR020846">
    <property type="entry name" value="MFS_dom"/>
</dbReference>
<dbReference type="InterPro" id="IPR036259">
    <property type="entry name" value="MFS_trans_sf"/>
</dbReference>
<accession>A0A4C1TXE6</accession>
<dbReference type="GO" id="GO:0022857">
    <property type="term" value="F:transmembrane transporter activity"/>
    <property type="evidence" value="ECO:0007669"/>
    <property type="project" value="InterPro"/>
</dbReference>
<evidence type="ECO:0000256" key="2">
    <source>
        <dbReference type="ARBA" id="ARBA00022692"/>
    </source>
</evidence>
<comment type="caution">
    <text evidence="7">The sequence shown here is derived from an EMBL/GenBank/DDBJ whole genome shotgun (WGS) entry which is preliminary data.</text>
</comment>
<evidence type="ECO:0000256" key="1">
    <source>
        <dbReference type="ARBA" id="ARBA00004141"/>
    </source>
</evidence>
<keyword evidence="3 5" id="KW-1133">Transmembrane helix</keyword>
<feature type="transmembrane region" description="Helical" evidence="5">
    <location>
        <begin position="395"/>
        <end position="414"/>
    </location>
</feature>
<feature type="transmembrane region" description="Helical" evidence="5">
    <location>
        <begin position="221"/>
        <end position="240"/>
    </location>
</feature>
<comment type="subcellular location">
    <subcellularLocation>
        <location evidence="1">Membrane</location>
        <topology evidence="1">Multi-pass membrane protein</topology>
    </subcellularLocation>
</comment>
<feature type="transmembrane region" description="Helical" evidence="5">
    <location>
        <begin position="309"/>
        <end position="328"/>
    </location>
</feature>
<feature type="transmembrane region" description="Helical" evidence="5">
    <location>
        <begin position="280"/>
        <end position="302"/>
    </location>
</feature>
<evidence type="ECO:0000256" key="5">
    <source>
        <dbReference type="SAM" id="Phobius"/>
    </source>
</evidence>
<dbReference type="InterPro" id="IPR005828">
    <property type="entry name" value="MFS_sugar_transport-like"/>
</dbReference>
<evidence type="ECO:0000256" key="4">
    <source>
        <dbReference type="ARBA" id="ARBA00023136"/>
    </source>
</evidence>
<feature type="transmembrane region" description="Helical" evidence="5">
    <location>
        <begin position="510"/>
        <end position="533"/>
    </location>
</feature>
<feature type="domain" description="Major facilitator superfamily (MFS) profile" evidence="6">
    <location>
        <begin position="135"/>
        <end position="564"/>
    </location>
</feature>
<dbReference type="Gene3D" id="1.20.1250.20">
    <property type="entry name" value="MFS general substrate transporter like domains"/>
    <property type="match status" value="1"/>
</dbReference>
<protein>
    <submittedName>
        <fullName evidence="7">Carcinine transporter</fullName>
    </submittedName>
</protein>
<name>A0A4C1TXE6_EUMVA</name>
<evidence type="ECO:0000259" key="6">
    <source>
        <dbReference type="PROSITE" id="PS50850"/>
    </source>
</evidence>
<proteinExistence type="predicted"/>
<feature type="transmembrane region" description="Helical" evidence="5">
    <location>
        <begin position="72"/>
        <end position="93"/>
    </location>
</feature>